<evidence type="ECO:0000256" key="11">
    <source>
        <dbReference type="ARBA" id="ARBA00022741"/>
    </source>
</evidence>
<accession>A0A8D2Q720</accession>
<name>A0A8D2Q720_VARKO</name>
<evidence type="ECO:0000256" key="4">
    <source>
        <dbReference type="ARBA" id="ARBA00006451"/>
    </source>
</evidence>
<dbReference type="OMA" id="GIQWPRT"/>
<evidence type="ECO:0000256" key="7">
    <source>
        <dbReference type="ARBA" id="ARBA00022490"/>
    </source>
</evidence>
<evidence type="ECO:0000313" key="15">
    <source>
        <dbReference type="Ensembl" id="ENSVKKP00000024292.1"/>
    </source>
</evidence>
<keyword evidence="7" id="KW-0963">Cytoplasm</keyword>
<dbReference type="Pfam" id="PF26217">
    <property type="entry name" value="GDPGP1_N"/>
    <property type="match status" value="1"/>
</dbReference>
<dbReference type="PANTHER" id="PTHR20884:SF8">
    <property type="entry name" value="GDP-D-GLUCOSE PHOSPHORYLASE 1"/>
    <property type="match status" value="1"/>
</dbReference>
<keyword evidence="11" id="KW-0547">Nucleotide-binding</keyword>
<keyword evidence="9" id="KW-0808">Transferase</keyword>
<dbReference type="Pfam" id="PF26216">
    <property type="entry name" value="GDPGP1_C"/>
    <property type="match status" value="1"/>
</dbReference>
<reference evidence="15" key="2">
    <citation type="submission" date="2025-09" db="UniProtKB">
        <authorList>
            <consortium name="Ensembl"/>
        </authorList>
    </citation>
    <scope>IDENTIFICATION</scope>
</reference>
<reference evidence="15" key="1">
    <citation type="submission" date="2025-08" db="UniProtKB">
        <authorList>
            <consortium name="Ensembl"/>
        </authorList>
    </citation>
    <scope>IDENTIFICATION</scope>
</reference>
<evidence type="ECO:0000256" key="12">
    <source>
        <dbReference type="ARBA" id="ARBA00022801"/>
    </source>
</evidence>
<keyword evidence="12" id="KW-0378">Hydrolase</keyword>
<evidence type="ECO:0000256" key="8">
    <source>
        <dbReference type="ARBA" id="ARBA00022658"/>
    </source>
</evidence>
<dbReference type="GO" id="GO:0006006">
    <property type="term" value="P:glucose metabolic process"/>
    <property type="evidence" value="ECO:0007669"/>
    <property type="project" value="TreeGrafter"/>
</dbReference>
<comment type="similarity">
    <text evidence="4">Belongs to the GDPGP1 family.</text>
</comment>
<evidence type="ECO:0000313" key="16">
    <source>
        <dbReference type="Proteomes" id="UP000694545"/>
    </source>
</evidence>
<dbReference type="EC" id="2.7.7.78" evidence="5"/>
<dbReference type="GO" id="GO:0005085">
    <property type="term" value="F:guanyl-nucleotide exchange factor activity"/>
    <property type="evidence" value="ECO:0007669"/>
    <property type="project" value="UniProtKB-KW"/>
</dbReference>
<dbReference type="Ensembl" id="ENSVKKT00000024885.1">
    <property type="protein sequence ID" value="ENSVKKP00000024292.1"/>
    <property type="gene ID" value="ENSVKKG00000016019.1"/>
</dbReference>
<feature type="domain" description="GDPGP1-like C-terminal" evidence="13">
    <location>
        <begin position="244"/>
        <end position="377"/>
    </location>
</feature>
<evidence type="ECO:0000256" key="2">
    <source>
        <dbReference type="ARBA" id="ARBA00003049"/>
    </source>
</evidence>
<sequence>EVIPTHLQEALSQERPDLSSVEQFVYCEGDFVRHGVKWQRHRPCGPASHPQSHFDRVLQQGWTDRQRRGLFCYHLGELQTRILPGTVGFVAQLNIERGIKRRKPQEIQSIRQRFDPWQFNFNRIQPAEVLFCMTRAGAPLAGGAQLPAPSPCVFVVINVSPLQFGHTLLIPSPALLLPQILTPEVLRFGLDAVLLSARPGFRTGFNSLGAFASVNHLHLHGYYLDWELLVETVPCEPLLPEASLYLLCGVPAPGFMFYSDGQQLEKVTHQVCQVTNYLVKNEIAHNLFITRGALPEGPIHSAARPGIRVIVWARKACFGVKEESAFNVALCELAGHLPIKTAQDFEGLTEASAIHTIQKYLLPDFQFAQLQCELVDLLKG</sequence>
<dbReference type="InterPro" id="IPR058866">
    <property type="entry name" value="GDPGP1_N"/>
</dbReference>
<evidence type="ECO:0000256" key="3">
    <source>
        <dbReference type="ARBA" id="ARBA00004496"/>
    </source>
</evidence>
<comment type="function">
    <text evidence="2">Specific and highly efficient GDP-D-glucose phosphorylase regulating the levels of GDP-D-glucose in cells.</text>
</comment>
<proteinExistence type="inferred from homology"/>
<dbReference type="AlphaFoldDB" id="A0A8D2Q720"/>
<keyword evidence="16" id="KW-1185">Reference proteome</keyword>
<evidence type="ECO:0000256" key="9">
    <source>
        <dbReference type="ARBA" id="ARBA00022679"/>
    </source>
</evidence>
<dbReference type="Proteomes" id="UP000694545">
    <property type="component" value="Unplaced"/>
</dbReference>
<evidence type="ECO:0000256" key="1">
    <source>
        <dbReference type="ARBA" id="ARBA00000063"/>
    </source>
</evidence>
<evidence type="ECO:0000256" key="10">
    <source>
        <dbReference type="ARBA" id="ARBA00022695"/>
    </source>
</evidence>
<dbReference type="InterPro" id="IPR026506">
    <property type="entry name" value="GDPGP"/>
</dbReference>
<dbReference type="GO" id="GO:0005737">
    <property type="term" value="C:cytoplasm"/>
    <property type="evidence" value="ECO:0007669"/>
    <property type="project" value="UniProtKB-SubCell"/>
</dbReference>
<organism evidence="15 16">
    <name type="scientific">Varanus komodoensis</name>
    <name type="common">Komodo dragon</name>
    <dbReference type="NCBI Taxonomy" id="61221"/>
    <lineage>
        <taxon>Eukaryota</taxon>
        <taxon>Metazoa</taxon>
        <taxon>Chordata</taxon>
        <taxon>Craniata</taxon>
        <taxon>Vertebrata</taxon>
        <taxon>Euteleostomi</taxon>
        <taxon>Lepidosauria</taxon>
        <taxon>Squamata</taxon>
        <taxon>Bifurcata</taxon>
        <taxon>Unidentata</taxon>
        <taxon>Episquamata</taxon>
        <taxon>Toxicofera</taxon>
        <taxon>Anguimorpha</taxon>
        <taxon>Paleoanguimorpha</taxon>
        <taxon>Varanoidea</taxon>
        <taxon>Varanidae</taxon>
        <taxon>Varanus</taxon>
    </lineage>
</organism>
<dbReference type="GO" id="GO:0080048">
    <property type="term" value="F:GDP-D-glucose phosphorylase activity"/>
    <property type="evidence" value="ECO:0007669"/>
    <property type="project" value="UniProtKB-EC"/>
</dbReference>
<comment type="catalytic activity">
    <reaction evidence="1">
        <text>GDP-alpha-D-glucose + phosphate = alpha-D-glucose 1-phosphate + GDP + H(+)</text>
        <dbReference type="Rhea" id="RHEA:30387"/>
        <dbReference type="ChEBI" id="CHEBI:15378"/>
        <dbReference type="ChEBI" id="CHEBI:43474"/>
        <dbReference type="ChEBI" id="CHEBI:58189"/>
        <dbReference type="ChEBI" id="CHEBI:58601"/>
        <dbReference type="ChEBI" id="CHEBI:62230"/>
        <dbReference type="EC" id="2.7.7.78"/>
    </reaction>
</comment>
<dbReference type="InterPro" id="IPR058865">
    <property type="entry name" value="GDPGP1_C"/>
</dbReference>
<evidence type="ECO:0000256" key="6">
    <source>
        <dbReference type="ARBA" id="ARBA00018857"/>
    </source>
</evidence>
<evidence type="ECO:0000256" key="5">
    <source>
        <dbReference type="ARBA" id="ARBA00012507"/>
    </source>
</evidence>
<dbReference type="GO" id="GO:0016787">
    <property type="term" value="F:hydrolase activity"/>
    <property type="evidence" value="ECO:0007669"/>
    <property type="project" value="UniProtKB-KW"/>
</dbReference>
<comment type="subcellular location">
    <subcellularLocation>
        <location evidence="3">Cytoplasm</location>
    </subcellularLocation>
</comment>
<feature type="domain" description="GDPGP1-like N-terminal" evidence="14">
    <location>
        <begin position="54"/>
        <end position="222"/>
    </location>
</feature>
<evidence type="ECO:0000259" key="14">
    <source>
        <dbReference type="Pfam" id="PF26217"/>
    </source>
</evidence>
<dbReference type="GO" id="GO:0000166">
    <property type="term" value="F:nucleotide binding"/>
    <property type="evidence" value="ECO:0007669"/>
    <property type="project" value="UniProtKB-KW"/>
</dbReference>
<keyword evidence="8" id="KW-0344">Guanine-nucleotide releasing factor</keyword>
<dbReference type="PANTHER" id="PTHR20884">
    <property type="entry name" value="GDP-D-GLUCOSE PHOSPHORYLASE 1"/>
    <property type="match status" value="1"/>
</dbReference>
<evidence type="ECO:0000259" key="13">
    <source>
        <dbReference type="Pfam" id="PF26216"/>
    </source>
</evidence>
<protein>
    <recommendedName>
        <fullName evidence="6">GDP-D-glucose phosphorylase 1</fullName>
        <ecNumber evidence="5">2.7.7.78</ecNumber>
    </recommendedName>
</protein>
<keyword evidence="10" id="KW-0548">Nucleotidyltransferase</keyword>